<dbReference type="Gene3D" id="1.20.58.220">
    <property type="entry name" value="Phosphate transport system protein phou homolog 2, domain 2"/>
    <property type="match status" value="1"/>
</dbReference>
<dbReference type="EMBL" id="PQAP01000165">
    <property type="protein sequence ID" value="PWB69740.1"/>
    <property type="molecule type" value="Genomic_DNA"/>
</dbReference>
<dbReference type="Pfam" id="PF01865">
    <property type="entry name" value="PhoU_div"/>
    <property type="match status" value="1"/>
</dbReference>
<gene>
    <name evidence="2" type="ORF">C3F09_10080</name>
</gene>
<evidence type="ECO:0000313" key="3">
    <source>
        <dbReference type="Proteomes" id="UP000250918"/>
    </source>
</evidence>
<dbReference type="AlphaFoldDB" id="A0A855X3P0"/>
<dbReference type="InterPro" id="IPR038078">
    <property type="entry name" value="PhoU-like_sf"/>
</dbReference>
<dbReference type="InterPro" id="IPR052912">
    <property type="entry name" value="UPF0111_domain"/>
</dbReference>
<comment type="caution">
    <text evidence="2">The sequence shown here is derived from an EMBL/GenBank/DDBJ whole genome shotgun (WGS) entry which is preliminary data.</text>
</comment>
<protein>
    <submittedName>
        <fullName evidence="2">DUF47 domain-containing protein</fullName>
    </submittedName>
</protein>
<sequence>MFEKLLPKEISFFEYFEQHSKLSIEACRELNAIAANPSELMMRVNRIKEIEHQADEVTHRCIDALHRTFITPIDRADIHRLMKRLDDIVDSIDSAASRMAMYELTELRIEMKQFTETLIIATTEINGAVRNLRHMSKMGDAVEKCCLAIYQAENEGDQILRSAIVRLFREEKDALTIIKWKEVFERLEKATDRCEEVANIVQGIVIEAS</sequence>
<organism evidence="2 3">
    <name type="scientific">candidate division GN15 bacterium</name>
    <dbReference type="NCBI Taxonomy" id="2072418"/>
    <lineage>
        <taxon>Bacteria</taxon>
        <taxon>candidate division GN15</taxon>
    </lineage>
</organism>
<name>A0A855X3P0_9BACT</name>
<evidence type="ECO:0000313" key="2">
    <source>
        <dbReference type="EMBL" id="PWB69740.1"/>
    </source>
</evidence>
<dbReference type="PANTHER" id="PTHR37298:SF1">
    <property type="entry name" value="UPF0111 PROTEIN YKAA"/>
    <property type="match status" value="1"/>
</dbReference>
<comment type="similarity">
    <text evidence="1">Belongs to the UPF0111 family.</text>
</comment>
<dbReference type="InterPro" id="IPR018445">
    <property type="entry name" value="Put_Phosphate_transp_reg"/>
</dbReference>
<dbReference type="PANTHER" id="PTHR37298">
    <property type="entry name" value="UPF0111 PROTEIN YKAA"/>
    <property type="match status" value="1"/>
</dbReference>
<evidence type="ECO:0000256" key="1">
    <source>
        <dbReference type="ARBA" id="ARBA00008591"/>
    </source>
</evidence>
<proteinExistence type="inferred from homology"/>
<reference evidence="2 3" key="1">
    <citation type="journal article" date="2018" name="ISME J.">
        <title>A methanotrophic archaeon couples anaerobic oxidation of methane to Fe(III) reduction.</title>
        <authorList>
            <person name="Cai C."/>
            <person name="Leu A.O."/>
            <person name="Xie G.J."/>
            <person name="Guo J."/>
            <person name="Feng Y."/>
            <person name="Zhao J.X."/>
            <person name="Tyson G.W."/>
            <person name="Yuan Z."/>
            <person name="Hu S."/>
        </authorList>
    </citation>
    <scope>NUCLEOTIDE SEQUENCE [LARGE SCALE GENOMIC DNA]</scope>
    <source>
        <strain evidence="2">FeB_12</strain>
    </source>
</reference>
<accession>A0A855X3P0</accession>
<dbReference type="Proteomes" id="UP000250918">
    <property type="component" value="Unassembled WGS sequence"/>
</dbReference>